<protein>
    <submittedName>
        <fullName evidence="1">Tetratricopeptide repeat domain protein</fullName>
    </submittedName>
</protein>
<dbReference type="SMART" id="SM00028">
    <property type="entry name" value="TPR"/>
    <property type="match status" value="2"/>
</dbReference>
<dbReference type="InterPro" id="IPR011990">
    <property type="entry name" value="TPR-like_helical_dom_sf"/>
</dbReference>
<comment type="caution">
    <text evidence="1">The sequence shown here is derived from an EMBL/GenBank/DDBJ whole genome shotgun (WGS) entry which is preliminary data.</text>
</comment>
<dbReference type="Gene3D" id="1.25.40.10">
    <property type="entry name" value="Tetratricopeptide repeat domain"/>
    <property type="match status" value="1"/>
</dbReference>
<gene>
    <name evidence="1" type="ORF">M23134_01206</name>
</gene>
<sequence>MNSPWVQYIKKMIKMAEELINKAEDLFESGKFEEAIMVYTEVINQRKYLSLARLTYVFYMRGRAYKATGDLDKARQDWRTTQQLKDEGGNPWPLAS</sequence>
<name>A1ZFV8_MICM2</name>
<dbReference type="AlphaFoldDB" id="A1ZFV8"/>
<dbReference type="InterPro" id="IPR019734">
    <property type="entry name" value="TPR_rpt"/>
</dbReference>
<keyword evidence="2" id="KW-1185">Reference proteome</keyword>
<evidence type="ECO:0000313" key="1">
    <source>
        <dbReference type="EMBL" id="EAY30882.1"/>
    </source>
</evidence>
<reference evidence="1 2" key="1">
    <citation type="submission" date="2007-01" db="EMBL/GenBank/DDBJ databases">
        <authorList>
            <person name="Haygood M."/>
            <person name="Podell S."/>
            <person name="Anderson C."/>
            <person name="Hopkinson B."/>
            <person name="Roe K."/>
            <person name="Barbeau K."/>
            <person name="Gaasterland T."/>
            <person name="Ferriera S."/>
            <person name="Johnson J."/>
            <person name="Kravitz S."/>
            <person name="Beeson K."/>
            <person name="Sutton G."/>
            <person name="Rogers Y.-H."/>
            <person name="Friedman R."/>
            <person name="Frazier M."/>
            <person name="Venter J.C."/>
        </authorList>
    </citation>
    <scope>NUCLEOTIDE SEQUENCE [LARGE SCALE GENOMIC DNA]</scope>
    <source>
        <strain evidence="1 2">ATCC 23134</strain>
    </source>
</reference>
<dbReference type="EMBL" id="AAWS01000005">
    <property type="protein sequence ID" value="EAY30882.1"/>
    <property type="molecule type" value="Genomic_DNA"/>
</dbReference>
<dbReference type="Proteomes" id="UP000004095">
    <property type="component" value="Unassembled WGS sequence"/>
</dbReference>
<accession>A1ZFV8</accession>
<proteinExistence type="predicted"/>
<dbReference type="Pfam" id="PF13181">
    <property type="entry name" value="TPR_8"/>
    <property type="match status" value="1"/>
</dbReference>
<dbReference type="SUPFAM" id="SSF48452">
    <property type="entry name" value="TPR-like"/>
    <property type="match status" value="1"/>
</dbReference>
<organism evidence="1 2">
    <name type="scientific">Microscilla marina ATCC 23134</name>
    <dbReference type="NCBI Taxonomy" id="313606"/>
    <lineage>
        <taxon>Bacteria</taxon>
        <taxon>Pseudomonadati</taxon>
        <taxon>Bacteroidota</taxon>
        <taxon>Cytophagia</taxon>
        <taxon>Cytophagales</taxon>
        <taxon>Microscillaceae</taxon>
        <taxon>Microscilla</taxon>
    </lineage>
</organism>
<evidence type="ECO:0000313" key="2">
    <source>
        <dbReference type="Proteomes" id="UP000004095"/>
    </source>
</evidence>